<dbReference type="EMBL" id="QUSL01000025">
    <property type="protein sequence ID" value="RGD82199.1"/>
    <property type="molecule type" value="Genomic_DNA"/>
</dbReference>
<dbReference type="InterPro" id="IPR010380">
    <property type="entry name" value="DUF975"/>
</dbReference>
<evidence type="ECO:0000313" key="4">
    <source>
        <dbReference type="Proteomes" id="UP000261032"/>
    </source>
</evidence>
<evidence type="ECO:0000313" key="3">
    <source>
        <dbReference type="EMBL" id="RGD82199.1"/>
    </source>
</evidence>
<organism evidence="3 4">
    <name type="scientific">Thomasclavelia ramosa</name>
    <dbReference type="NCBI Taxonomy" id="1547"/>
    <lineage>
        <taxon>Bacteria</taxon>
        <taxon>Bacillati</taxon>
        <taxon>Bacillota</taxon>
        <taxon>Erysipelotrichia</taxon>
        <taxon>Erysipelotrichales</taxon>
        <taxon>Coprobacillaceae</taxon>
        <taxon>Thomasclavelia</taxon>
    </lineage>
</organism>
<accession>A0A3E3ADW6</accession>
<reference evidence="3 4" key="1">
    <citation type="submission" date="2018-08" db="EMBL/GenBank/DDBJ databases">
        <title>A genome reference for cultivated species of the human gut microbiota.</title>
        <authorList>
            <person name="Zou Y."/>
            <person name="Xue W."/>
            <person name="Luo G."/>
        </authorList>
    </citation>
    <scope>NUCLEOTIDE SEQUENCE [LARGE SCALE GENOMIC DNA]</scope>
    <source>
        <strain evidence="3 4">OM06-4</strain>
    </source>
</reference>
<dbReference type="Proteomes" id="UP000261032">
    <property type="component" value="Unassembled WGS sequence"/>
</dbReference>
<evidence type="ECO:0000313" key="2">
    <source>
        <dbReference type="EMBL" id="MDB7083924.1"/>
    </source>
</evidence>
<dbReference type="PANTHER" id="PTHR40076:SF1">
    <property type="entry name" value="MEMBRANE PROTEIN"/>
    <property type="match status" value="1"/>
</dbReference>
<sequence>MNVRDIKLKAKSVLVNRNNIVTVFVFISVITTLANYIGSEIGGVIPFLSLIVTIIMLPFGHGNVVTALKTVNEQGDEVTIEQDGVVGLRRFKDLFGTYFIREILLLVIMMLLGLIIFVIARFTVDSNVFSQLGAIIEQAAVYSTNVSAYLNDPTVIEALGTLGVIFFIGIIIIAIVAFIYSLVFALTPFVLEKYNIRGAKAMSESARLMKGHKRTLFMLYLSYLGWAILVLVLSAVVEMILPIPLILNIIVAALTTYLFGAELNTSLAVFFEEIDLEDKNNI</sequence>
<dbReference type="RefSeq" id="WP_003538092.1">
    <property type="nucleotide sequence ID" value="NZ_AP031443.1"/>
</dbReference>
<dbReference type="PANTHER" id="PTHR40076">
    <property type="entry name" value="MEMBRANE PROTEIN-RELATED"/>
    <property type="match status" value="1"/>
</dbReference>
<evidence type="ECO:0000256" key="1">
    <source>
        <dbReference type="SAM" id="Phobius"/>
    </source>
</evidence>
<dbReference type="AlphaFoldDB" id="A0A3E3ADW6"/>
<keyword evidence="1" id="KW-1133">Transmembrane helix</keyword>
<keyword evidence="1" id="KW-0812">Transmembrane</keyword>
<feature type="transmembrane region" description="Helical" evidence="1">
    <location>
        <begin position="20"/>
        <end position="37"/>
    </location>
</feature>
<keyword evidence="1" id="KW-0472">Membrane</keyword>
<dbReference type="EMBL" id="JAQLKE010000012">
    <property type="protein sequence ID" value="MDB7083924.1"/>
    <property type="molecule type" value="Genomic_DNA"/>
</dbReference>
<dbReference type="GeneID" id="64196001"/>
<feature type="transmembrane region" description="Helical" evidence="1">
    <location>
        <begin position="43"/>
        <end position="60"/>
    </location>
</feature>
<feature type="transmembrane region" description="Helical" evidence="1">
    <location>
        <begin position="217"/>
        <end position="237"/>
    </location>
</feature>
<feature type="transmembrane region" description="Helical" evidence="1">
    <location>
        <begin position="243"/>
        <end position="260"/>
    </location>
</feature>
<dbReference type="Pfam" id="PF06161">
    <property type="entry name" value="DUF975"/>
    <property type="match status" value="1"/>
</dbReference>
<name>A0A3E3ADW6_9FIRM</name>
<dbReference type="Proteomes" id="UP001211987">
    <property type="component" value="Unassembled WGS sequence"/>
</dbReference>
<reference evidence="2" key="2">
    <citation type="submission" date="2023-01" db="EMBL/GenBank/DDBJ databases">
        <title>Human gut microbiome strain richness.</title>
        <authorList>
            <person name="Chen-Liaw A."/>
        </authorList>
    </citation>
    <scope>NUCLEOTIDE SEQUENCE</scope>
    <source>
        <strain evidence="2">1001217st2_G6_1001217B_191108</strain>
    </source>
</reference>
<feature type="transmembrane region" description="Helical" evidence="1">
    <location>
        <begin position="164"/>
        <end position="191"/>
    </location>
</feature>
<proteinExistence type="predicted"/>
<comment type="caution">
    <text evidence="3">The sequence shown here is derived from an EMBL/GenBank/DDBJ whole genome shotgun (WGS) entry which is preliminary data.</text>
</comment>
<protein>
    <submittedName>
        <fullName evidence="3">DUF975 family protein</fullName>
    </submittedName>
</protein>
<gene>
    <name evidence="3" type="ORF">DXB93_13780</name>
    <name evidence="2" type="ORF">PM738_08925</name>
</gene>
<feature type="transmembrane region" description="Helical" evidence="1">
    <location>
        <begin position="98"/>
        <end position="120"/>
    </location>
</feature>